<accession>A0A085GAL7</accession>
<dbReference type="Proteomes" id="UP000028640">
    <property type="component" value="Unassembled WGS sequence"/>
</dbReference>
<name>A0A085GAL7_EWIA3</name>
<proteinExistence type="predicted"/>
<sequence>MRRLLAFVGVALVVMSLSGCIFPGPYDHGGYHGGYHRGYYGHPYYWH</sequence>
<organism evidence="1 2">
    <name type="scientific">Ewingella americana (strain ATCC 33852 / DSM 4580 / CCUG 14506 / JCM 5911 / LMG 7869 / NCTC 12157 / CDC 1468-78)</name>
    <dbReference type="NCBI Taxonomy" id="910964"/>
    <lineage>
        <taxon>Bacteria</taxon>
        <taxon>Pseudomonadati</taxon>
        <taxon>Pseudomonadota</taxon>
        <taxon>Gammaproteobacteria</taxon>
        <taxon>Enterobacterales</taxon>
        <taxon>Yersiniaceae</taxon>
        <taxon>Ewingella</taxon>
    </lineage>
</organism>
<keyword evidence="2" id="KW-1185">Reference proteome</keyword>
<dbReference type="EMBL" id="JMPJ01000053">
    <property type="protein sequence ID" value="KFC80762.1"/>
    <property type="molecule type" value="Genomic_DNA"/>
</dbReference>
<dbReference type="PROSITE" id="PS51257">
    <property type="entry name" value="PROKAR_LIPOPROTEIN"/>
    <property type="match status" value="1"/>
</dbReference>
<dbReference type="GeneID" id="78383327"/>
<dbReference type="RefSeq" id="WP_167333532.1">
    <property type="nucleotide sequence ID" value="NZ_JMPJ01000053.1"/>
</dbReference>
<evidence type="ECO:0000313" key="2">
    <source>
        <dbReference type="Proteomes" id="UP000028640"/>
    </source>
</evidence>
<comment type="caution">
    <text evidence="1">The sequence shown here is derived from an EMBL/GenBank/DDBJ whole genome shotgun (WGS) entry which is preliminary data.</text>
</comment>
<dbReference type="AlphaFoldDB" id="A0A085GAL7"/>
<evidence type="ECO:0008006" key="3">
    <source>
        <dbReference type="Google" id="ProtNLM"/>
    </source>
</evidence>
<gene>
    <name evidence="1" type="ORF">GEAM_2084</name>
</gene>
<evidence type="ECO:0000313" key="1">
    <source>
        <dbReference type="EMBL" id="KFC80762.1"/>
    </source>
</evidence>
<reference evidence="1 2" key="1">
    <citation type="submission" date="2014-05" db="EMBL/GenBank/DDBJ databases">
        <title>ATOL: Assembling a taxonomically balanced genome-scale reconstruction of the evolutionary history of the Enterobacteriaceae.</title>
        <authorList>
            <person name="Plunkett G.III."/>
            <person name="Neeno-Eckwall E.C."/>
            <person name="Glasner J.D."/>
            <person name="Perna N.T."/>
        </authorList>
    </citation>
    <scope>NUCLEOTIDE SEQUENCE [LARGE SCALE GENOMIC DNA]</scope>
    <source>
        <strain evidence="1 2">ATCC 33852</strain>
    </source>
</reference>
<protein>
    <recommendedName>
        <fullName evidence="3">Lipoprotein</fullName>
    </recommendedName>
</protein>